<dbReference type="EMBL" id="CADCUR010000086">
    <property type="protein sequence ID" value="CAA9391941.1"/>
    <property type="molecule type" value="Genomic_DNA"/>
</dbReference>
<dbReference type="AlphaFoldDB" id="A0A6J4NM07"/>
<feature type="compositionally biased region" description="Polar residues" evidence="1">
    <location>
        <begin position="295"/>
        <end position="310"/>
    </location>
</feature>
<feature type="region of interest" description="Disordered" evidence="1">
    <location>
        <begin position="292"/>
        <end position="382"/>
    </location>
</feature>
<dbReference type="InterPro" id="IPR002909">
    <property type="entry name" value="IPT_dom"/>
</dbReference>
<organism evidence="3">
    <name type="scientific">uncultured Pyrinomonadaceae bacterium</name>
    <dbReference type="NCBI Taxonomy" id="2283094"/>
    <lineage>
        <taxon>Bacteria</taxon>
        <taxon>Pseudomonadati</taxon>
        <taxon>Acidobacteriota</taxon>
        <taxon>Blastocatellia</taxon>
        <taxon>Blastocatellales</taxon>
        <taxon>Pyrinomonadaceae</taxon>
        <taxon>environmental samples</taxon>
    </lineage>
</organism>
<feature type="domain" description="IPT/TIG" evidence="2">
    <location>
        <begin position="140"/>
        <end position="213"/>
    </location>
</feature>
<accession>A0A6J4NM07</accession>
<feature type="compositionally biased region" description="Low complexity" evidence="1">
    <location>
        <begin position="342"/>
        <end position="361"/>
    </location>
</feature>
<evidence type="ECO:0000256" key="1">
    <source>
        <dbReference type="SAM" id="MobiDB-lite"/>
    </source>
</evidence>
<dbReference type="Gene3D" id="2.60.40.10">
    <property type="entry name" value="Immunoglobulins"/>
    <property type="match status" value="1"/>
</dbReference>
<dbReference type="InterPro" id="IPR013783">
    <property type="entry name" value="Ig-like_fold"/>
</dbReference>
<dbReference type="InterPro" id="IPR014756">
    <property type="entry name" value="Ig_E-set"/>
</dbReference>
<dbReference type="Pfam" id="PF01833">
    <property type="entry name" value="TIG"/>
    <property type="match status" value="1"/>
</dbReference>
<evidence type="ECO:0000259" key="2">
    <source>
        <dbReference type="Pfam" id="PF01833"/>
    </source>
</evidence>
<sequence length="382" mass="40750">MKLFEGKSPAERNKIIAAIALGAMALLSLTYTFGGSIFGGKRTVTVSVSPTPTPTVSPRTNAETAALPSDAEVNFQYTTTPVVYNPGQFYAPDAGRNIFAFYEPPAPTPYSPTPTPAPVVEMKTPPPTPTPPLLVGFVTPQSVYAGSKSFRLEVNGDKFTPASLIYLNGSQLPTTFVSPQQLVAEVPSNFIAGAGDIQIMVRTPDGGLYSNQVSLNVQAPPVPQFQYIGMIARQRFNNDTAYFQEQGKPTPVGARLNDVIGGRFRLMSISAGETIFEDVNLGFKHRLALYRPPAGQNTGSNPNQNPNPTLGSPGRIPNRGGFRPSDSNPNPNNPNPPVNLQPGEIPGIPGSIPGIPSNIPIYQPTPPPQQQKKDDDDDGEGN</sequence>
<protein>
    <recommendedName>
        <fullName evidence="2">IPT/TIG domain-containing protein</fullName>
    </recommendedName>
</protein>
<reference evidence="3" key="1">
    <citation type="submission" date="2020-02" db="EMBL/GenBank/DDBJ databases">
        <authorList>
            <person name="Meier V. D."/>
        </authorList>
    </citation>
    <scope>NUCLEOTIDE SEQUENCE</scope>
    <source>
        <strain evidence="3">AVDCRST_MAG74</strain>
    </source>
</reference>
<name>A0A6J4NM07_9BACT</name>
<proteinExistence type="predicted"/>
<evidence type="ECO:0000313" key="3">
    <source>
        <dbReference type="EMBL" id="CAA9391941.1"/>
    </source>
</evidence>
<dbReference type="SUPFAM" id="SSF81296">
    <property type="entry name" value="E set domains"/>
    <property type="match status" value="1"/>
</dbReference>
<gene>
    <name evidence="3" type="ORF">AVDCRST_MAG74-1149</name>
</gene>